<accession>A0ABD6BEK8</accession>
<keyword evidence="2" id="KW-0808">Transferase</keyword>
<evidence type="ECO:0000259" key="1">
    <source>
        <dbReference type="Pfam" id="PF05050"/>
    </source>
</evidence>
<dbReference type="PANTHER" id="PTHR34203:SF15">
    <property type="entry name" value="SLL1173 PROTEIN"/>
    <property type="match status" value="1"/>
</dbReference>
<name>A0ABD6BEK8_9EURY</name>
<dbReference type="SUPFAM" id="SSF53335">
    <property type="entry name" value="S-adenosyl-L-methionine-dependent methyltransferases"/>
    <property type="match status" value="1"/>
</dbReference>
<keyword evidence="3" id="KW-1185">Reference proteome</keyword>
<comment type="caution">
    <text evidence="2">The sequence shown here is derived from an EMBL/GenBank/DDBJ whole genome shotgun (WGS) entry which is preliminary data.</text>
</comment>
<dbReference type="AlphaFoldDB" id="A0ABD6BEK8"/>
<feature type="domain" description="Methyltransferase FkbM" evidence="1">
    <location>
        <begin position="123"/>
        <end position="289"/>
    </location>
</feature>
<dbReference type="NCBIfam" id="TIGR01444">
    <property type="entry name" value="fkbM_fam"/>
    <property type="match status" value="1"/>
</dbReference>
<keyword evidence="2" id="KW-0489">Methyltransferase</keyword>
<dbReference type="Pfam" id="PF05050">
    <property type="entry name" value="Methyltransf_21"/>
    <property type="match status" value="1"/>
</dbReference>
<dbReference type="InterPro" id="IPR006342">
    <property type="entry name" value="FkbM_mtfrase"/>
</dbReference>
<dbReference type="RefSeq" id="WP_390285147.1">
    <property type="nucleotide sequence ID" value="NZ_JBHUDI010000003.1"/>
</dbReference>
<evidence type="ECO:0000313" key="2">
    <source>
        <dbReference type="EMBL" id="MFD1563006.1"/>
    </source>
</evidence>
<dbReference type="InterPro" id="IPR029063">
    <property type="entry name" value="SAM-dependent_MTases_sf"/>
</dbReference>
<gene>
    <name evidence="2" type="ORF">ACFR99_05535</name>
</gene>
<dbReference type="EMBL" id="JBHUDI010000003">
    <property type="protein sequence ID" value="MFD1563006.1"/>
    <property type="molecule type" value="Genomic_DNA"/>
</dbReference>
<evidence type="ECO:0000313" key="3">
    <source>
        <dbReference type="Proteomes" id="UP001597076"/>
    </source>
</evidence>
<dbReference type="Proteomes" id="UP001597076">
    <property type="component" value="Unassembled WGS sequence"/>
</dbReference>
<protein>
    <submittedName>
        <fullName evidence="2">FkbM family methyltransferase</fullName>
    </submittedName>
</protein>
<dbReference type="InterPro" id="IPR052514">
    <property type="entry name" value="SAM-dependent_MTase"/>
</dbReference>
<dbReference type="PANTHER" id="PTHR34203">
    <property type="entry name" value="METHYLTRANSFERASE, FKBM FAMILY PROTEIN"/>
    <property type="match status" value="1"/>
</dbReference>
<proteinExistence type="predicted"/>
<dbReference type="GO" id="GO:0008168">
    <property type="term" value="F:methyltransferase activity"/>
    <property type="evidence" value="ECO:0007669"/>
    <property type="project" value="UniProtKB-KW"/>
</dbReference>
<dbReference type="Gene3D" id="3.40.50.150">
    <property type="entry name" value="Vaccinia Virus protein VP39"/>
    <property type="match status" value="1"/>
</dbReference>
<organism evidence="2 3">
    <name type="scientific">Haloarchaeobius amylolyticus</name>
    <dbReference type="NCBI Taxonomy" id="1198296"/>
    <lineage>
        <taxon>Archaea</taxon>
        <taxon>Methanobacteriati</taxon>
        <taxon>Methanobacteriota</taxon>
        <taxon>Stenosarchaea group</taxon>
        <taxon>Halobacteria</taxon>
        <taxon>Halobacteriales</taxon>
        <taxon>Halorubellaceae</taxon>
        <taxon>Haloarchaeobius</taxon>
    </lineage>
</organism>
<sequence>MADIITKVNRALSDPTAVESWVATNRRKVKRWIRRGELGPLIGGLTGGAFDWNAYTSYLAWRADDGVVVRDINGSEMVLDPSMDGISQELLMYGGREELSASIFERELERLATRLDSTVTVLEIGANIGYYALLEARVLGDDGHVLAFEPDPRNIDLLTRSIERNGYGDRIDVERVAVGDSDGTVTFNVLPLSNKSHVDVDGFDRKHGIERQIDVAQKTTSTLLEEHDVAPDEINVVRMDVEGYEAQVFRGMPDVLASDQPLVLFFELHRPRIDDESFEWMLQMLEESGLELVAVTDLEGPMWYEVQLPWTSIDDLRKIGDDHSTHVILRRTP</sequence>
<dbReference type="GO" id="GO:0032259">
    <property type="term" value="P:methylation"/>
    <property type="evidence" value="ECO:0007669"/>
    <property type="project" value="UniProtKB-KW"/>
</dbReference>
<reference evidence="2 3" key="1">
    <citation type="journal article" date="2019" name="Int. J. Syst. Evol. Microbiol.">
        <title>The Global Catalogue of Microorganisms (GCM) 10K type strain sequencing project: providing services to taxonomists for standard genome sequencing and annotation.</title>
        <authorList>
            <consortium name="The Broad Institute Genomics Platform"/>
            <consortium name="The Broad Institute Genome Sequencing Center for Infectious Disease"/>
            <person name="Wu L."/>
            <person name="Ma J."/>
        </authorList>
    </citation>
    <scope>NUCLEOTIDE SEQUENCE [LARGE SCALE GENOMIC DNA]</scope>
    <source>
        <strain evidence="2 3">CGMCC 1.12230</strain>
    </source>
</reference>